<comment type="subcellular location">
    <subcellularLocation>
        <location evidence="1">Secreted</location>
    </subcellularLocation>
</comment>
<sequence>MCSSSWKTMAVALLLIELWFTIESSLAHPDKIVKLPGQPPRLSFQQFSGYVTVDYKKHKALFYYFVEAETDPASKPLVLWLNGGPGCSSLGVGAFSENGPFRPNGEFLVKNDYSWNREANMLYLETPIGVGFSYSTNTSSYEAVDDEITARDNLVFLQNWYNKFPNYRHRDLYITGESYAGHYIPQLAKLMVEFNKKQNLFNLKGIALGNPVLEFATDFNSRAEYFWSHGLISDSTYNMFTSVCNYSRYVSEYYRDSVSPSCSKVMSQVSRETSKFVDKYDVTLDVCISSVLSQSMAINPQVNSSLQNHAWPQLI</sequence>
<name>A0A0D2QLF6_GOSRA</name>
<dbReference type="InterPro" id="IPR001563">
    <property type="entry name" value="Peptidase_S10"/>
</dbReference>
<comment type="similarity">
    <text evidence="2 4">Belongs to the peptidase S10 family.</text>
</comment>
<keyword evidence="4" id="KW-0121">Carboxypeptidase</keyword>
<dbReference type="EMBL" id="CM001746">
    <property type="protein sequence ID" value="KJB40058.1"/>
    <property type="molecule type" value="Genomic_DNA"/>
</dbReference>
<dbReference type="PRINTS" id="PR00724">
    <property type="entry name" value="CRBOXYPTASEC"/>
</dbReference>
<evidence type="ECO:0000256" key="1">
    <source>
        <dbReference type="ARBA" id="ARBA00004613"/>
    </source>
</evidence>
<dbReference type="Proteomes" id="UP000032304">
    <property type="component" value="Chromosome 7"/>
</dbReference>
<dbReference type="GO" id="GO:0006508">
    <property type="term" value="P:proteolysis"/>
    <property type="evidence" value="ECO:0007669"/>
    <property type="project" value="UniProtKB-KW"/>
</dbReference>
<accession>A0A0D2QLF6</accession>
<organism evidence="5 6">
    <name type="scientific">Gossypium raimondii</name>
    <name type="common">Peruvian cotton</name>
    <name type="synonym">Gossypium klotzschianum subsp. raimondii</name>
    <dbReference type="NCBI Taxonomy" id="29730"/>
    <lineage>
        <taxon>Eukaryota</taxon>
        <taxon>Viridiplantae</taxon>
        <taxon>Streptophyta</taxon>
        <taxon>Embryophyta</taxon>
        <taxon>Tracheophyta</taxon>
        <taxon>Spermatophyta</taxon>
        <taxon>Magnoliopsida</taxon>
        <taxon>eudicotyledons</taxon>
        <taxon>Gunneridae</taxon>
        <taxon>Pentapetalae</taxon>
        <taxon>rosids</taxon>
        <taxon>malvids</taxon>
        <taxon>Malvales</taxon>
        <taxon>Malvaceae</taxon>
        <taxon>Malvoideae</taxon>
        <taxon>Gossypium</taxon>
    </lineage>
</organism>
<protein>
    <recommendedName>
        <fullName evidence="4">Carboxypeptidase</fullName>
        <ecNumber evidence="4">3.4.16.-</ecNumber>
    </recommendedName>
</protein>
<dbReference type="PANTHER" id="PTHR11802:SF123">
    <property type="entry name" value="CARBOXYPEPTIDASE"/>
    <property type="match status" value="1"/>
</dbReference>
<keyword evidence="4" id="KW-0645">Protease</keyword>
<dbReference type="FunFam" id="3.40.50.1820:FF:000061">
    <property type="entry name" value="Carboxypeptidase"/>
    <property type="match status" value="1"/>
</dbReference>
<evidence type="ECO:0000313" key="6">
    <source>
        <dbReference type="Proteomes" id="UP000032304"/>
    </source>
</evidence>
<dbReference type="Pfam" id="PF00450">
    <property type="entry name" value="Peptidase_S10"/>
    <property type="match status" value="1"/>
</dbReference>
<dbReference type="GO" id="GO:0005576">
    <property type="term" value="C:extracellular region"/>
    <property type="evidence" value="ECO:0007669"/>
    <property type="project" value="UniProtKB-SubCell"/>
</dbReference>
<evidence type="ECO:0000256" key="3">
    <source>
        <dbReference type="ARBA" id="ARBA00022525"/>
    </source>
</evidence>
<gene>
    <name evidence="5" type="ORF">B456_007G044700</name>
</gene>
<feature type="signal peptide" evidence="4">
    <location>
        <begin position="1"/>
        <end position="27"/>
    </location>
</feature>
<dbReference type="InterPro" id="IPR029058">
    <property type="entry name" value="AB_hydrolase_fold"/>
</dbReference>
<evidence type="ECO:0000256" key="2">
    <source>
        <dbReference type="ARBA" id="ARBA00009431"/>
    </source>
</evidence>
<keyword evidence="6" id="KW-1185">Reference proteome</keyword>
<dbReference type="Gene3D" id="3.40.50.1820">
    <property type="entry name" value="alpha/beta hydrolase"/>
    <property type="match status" value="1"/>
</dbReference>
<keyword evidence="4" id="KW-0732">Signal</keyword>
<dbReference type="PROSITE" id="PS00131">
    <property type="entry name" value="CARBOXYPEPT_SER_SER"/>
    <property type="match status" value="1"/>
</dbReference>
<dbReference type="EC" id="3.4.16.-" evidence="4"/>
<dbReference type="Gramene" id="KJB40058">
    <property type="protein sequence ID" value="KJB40058"/>
    <property type="gene ID" value="B456_007G044700"/>
</dbReference>
<dbReference type="GO" id="GO:0004185">
    <property type="term" value="F:serine-type carboxypeptidase activity"/>
    <property type="evidence" value="ECO:0007669"/>
    <property type="project" value="UniProtKB-UniRule"/>
</dbReference>
<dbReference type="GO" id="GO:0005773">
    <property type="term" value="C:vacuole"/>
    <property type="evidence" value="ECO:0007669"/>
    <property type="project" value="TreeGrafter"/>
</dbReference>
<evidence type="ECO:0000313" key="5">
    <source>
        <dbReference type="EMBL" id="KJB40058.1"/>
    </source>
</evidence>
<reference evidence="5 6" key="1">
    <citation type="journal article" date="2012" name="Nature">
        <title>Repeated polyploidization of Gossypium genomes and the evolution of spinnable cotton fibres.</title>
        <authorList>
            <person name="Paterson A.H."/>
            <person name="Wendel J.F."/>
            <person name="Gundlach H."/>
            <person name="Guo H."/>
            <person name="Jenkins J."/>
            <person name="Jin D."/>
            <person name="Llewellyn D."/>
            <person name="Showmaker K.C."/>
            <person name="Shu S."/>
            <person name="Udall J."/>
            <person name="Yoo M.J."/>
            <person name="Byers R."/>
            <person name="Chen W."/>
            <person name="Doron-Faigenboim A."/>
            <person name="Duke M.V."/>
            <person name="Gong L."/>
            <person name="Grimwood J."/>
            <person name="Grover C."/>
            <person name="Grupp K."/>
            <person name="Hu G."/>
            <person name="Lee T.H."/>
            <person name="Li J."/>
            <person name="Lin L."/>
            <person name="Liu T."/>
            <person name="Marler B.S."/>
            <person name="Page J.T."/>
            <person name="Roberts A.W."/>
            <person name="Romanel E."/>
            <person name="Sanders W.S."/>
            <person name="Szadkowski E."/>
            <person name="Tan X."/>
            <person name="Tang H."/>
            <person name="Xu C."/>
            <person name="Wang J."/>
            <person name="Wang Z."/>
            <person name="Zhang D."/>
            <person name="Zhang L."/>
            <person name="Ashrafi H."/>
            <person name="Bedon F."/>
            <person name="Bowers J.E."/>
            <person name="Brubaker C.L."/>
            <person name="Chee P.W."/>
            <person name="Das S."/>
            <person name="Gingle A.R."/>
            <person name="Haigler C.H."/>
            <person name="Harker D."/>
            <person name="Hoffmann L.V."/>
            <person name="Hovav R."/>
            <person name="Jones D.C."/>
            <person name="Lemke C."/>
            <person name="Mansoor S."/>
            <person name="ur Rahman M."/>
            <person name="Rainville L.N."/>
            <person name="Rambani A."/>
            <person name="Reddy U.K."/>
            <person name="Rong J.K."/>
            <person name="Saranga Y."/>
            <person name="Scheffler B.E."/>
            <person name="Scheffler J.A."/>
            <person name="Stelly D.M."/>
            <person name="Triplett B.A."/>
            <person name="Van Deynze A."/>
            <person name="Vaslin M.F."/>
            <person name="Waghmare V.N."/>
            <person name="Walford S.A."/>
            <person name="Wright R.J."/>
            <person name="Zaki E.A."/>
            <person name="Zhang T."/>
            <person name="Dennis E.S."/>
            <person name="Mayer K.F."/>
            <person name="Peterson D.G."/>
            <person name="Rokhsar D.S."/>
            <person name="Wang X."/>
            <person name="Schmutz J."/>
        </authorList>
    </citation>
    <scope>NUCLEOTIDE SEQUENCE [LARGE SCALE GENOMIC DNA]</scope>
</reference>
<dbReference type="InterPro" id="IPR018202">
    <property type="entry name" value="Ser_caboxypep_ser_AS"/>
</dbReference>
<evidence type="ECO:0000256" key="4">
    <source>
        <dbReference type="RuleBase" id="RU361156"/>
    </source>
</evidence>
<dbReference type="AlphaFoldDB" id="A0A0D2QLF6"/>
<dbReference type="SUPFAM" id="SSF53474">
    <property type="entry name" value="alpha/beta-Hydrolases"/>
    <property type="match status" value="1"/>
</dbReference>
<dbReference type="PANTHER" id="PTHR11802">
    <property type="entry name" value="SERINE PROTEASE FAMILY S10 SERINE CARBOXYPEPTIDASE"/>
    <property type="match status" value="1"/>
</dbReference>
<keyword evidence="3" id="KW-0964">Secreted</keyword>
<proteinExistence type="inferred from homology"/>
<feature type="chain" id="PRO_5006514751" description="Carboxypeptidase" evidence="4">
    <location>
        <begin position="28"/>
        <end position="315"/>
    </location>
</feature>
<keyword evidence="4" id="KW-0378">Hydrolase</keyword>